<reference evidence="1 2" key="1">
    <citation type="submission" date="2013-11" db="EMBL/GenBank/DDBJ databases">
        <title>Genome sequencing of Stegodyphus mimosarum.</title>
        <authorList>
            <person name="Bechsgaard J."/>
        </authorList>
    </citation>
    <scope>NUCLEOTIDE SEQUENCE [LARGE SCALE GENOMIC DNA]</scope>
</reference>
<gene>
    <name evidence="1" type="ORF">X975_09181</name>
</gene>
<keyword evidence="2" id="KW-1185">Reference proteome</keyword>
<name>A0A087U3S8_STEMI</name>
<evidence type="ECO:0000313" key="2">
    <source>
        <dbReference type="Proteomes" id="UP000054359"/>
    </source>
</evidence>
<evidence type="ECO:0000313" key="1">
    <source>
        <dbReference type="EMBL" id="KFM72017.1"/>
    </source>
</evidence>
<protein>
    <submittedName>
        <fullName evidence="1">Uncharacterized protein</fullName>
    </submittedName>
</protein>
<dbReference type="AlphaFoldDB" id="A0A087U3S8"/>
<dbReference type="Proteomes" id="UP000054359">
    <property type="component" value="Unassembled WGS sequence"/>
</dbReference>
<dbReference type="EMBL" id="KK118030">
    <property type="protein sequence ID" value="KFM72017.1"/>
    <property type="molecule type" value="Genomic_DNA"/>
</dbReference>
<accession>A0A087U3S8</accession>
<organism evidence="1 2">
    <name type="scientific">Stegodyphus mimosarum</name>
    <name type="common">African social velvet spider</name>
    <dbReference type="NCBI Taxonomy" id="407821"/>
    <lineage>
        <taxon>Eukaryota</taxon>
        <taxon>Metazoa</taxon>
        <taxon>Ecdysozoa</taxon>
        <taxon>Arthropoda</taxon>
        <taxon>Chelicerata</taxon>
        <taxon>Arachnida</taxon>
        <taxon>Araneae</taxon>
        <taxon>Araneomorphae</taxon>
        <taxon>Entelegynae</taxon>
        <taxon>Eresoidea</taxon>
        <taxon>Eresidae</taxon>
        <taxon>Stegodyphus</taxon>
    </lineage>
</organism>
<proteinExistence type="predicted"/>
<sequence length="101" mass="11542">MKQCCRFMALISSRADMNNARNLRIVTFCFSSEFSRLRRVALSKPSWHLNLKTINAQLIGMIVGNKTGTKSADNYIKKKKKTLLCNLKPAPFIRQPIYSTC</sequence>
<feature type="non-terminal residue" evidence="1">
    <location>
        <position position="101"/>
    </location>
</feature>